<protein>
    <submittedName>
        <fullName evidence="3">Neurogenic locus Notch protein</fullName>
    </submittedName>
</protein>
<organism evidence="3 4">
    <name type="scientific">Caerostris extrusa</name>
    <name type="common">Bark spider</name>
    <name type="synonym">Caerostris bankana</name>
    <dbReference type="NCBI Taxonomy" id="172846"/>
    <lineage>
        <taxon>Eukaryota</taxon>
        <taxon>Metazoa</taxon>
        <taxon>Ecdysozoa</taxon>
        <taxon>Arthropoda</taxon>
        <taxon>Chelicerata</taxon>
        <taxon>Arachnida</taxon>
        <taxon>Araneae</taxon>
        <taxon>Araneomorphae</taxon>
        <taxon>Entelegynae</taxon>
        <taxon>Araneoidea</taxon>
        <taxon>Araneidae</taxon>
        <taxon>Caerostris</taxon>
    </lineage>
</organism>
<name>A0AAV4QNK2_CAEEX</name>
<dbReference type="PROSITE" id="PS00022">
    <property type="entry name" value="EGF_1"/>
    <property type="match status" value="1"/>
</dbReference>
<feature type="domain" description="EGF-like" evidence="2">
    <location>
        <begin position="50"/>
        <end position="89"/>
    </location>
</feature>
<evidence type="ECO:0000313" key="4">
    <source>
        <dbReference type="Proteomes" id="UP001054945"/>
    </source>
</evidence>
<keyword evidence="1" id="KW-0245">EGF-like domain</keyword>
<dbReference type="PROSITE" id="PS01186">
    <property type="entry name" value="EGF_2"/>
    <property type="match status" value="1"/>
</dbReference>
<feature type="disulfide bond" evidence="1">
    <location>
        <begin position="79"/>
        <end position="88"/>
    </location>
</feature>
<sequence>CDCENGKCRINKFEVICECLPEYGKYKDACKACDCGTGANCTFDVGFWSTDKYCLDPLQQQSQNGGTCKDEGKELKCACKSPYLGDLCERSND</sequence>
<dbReference type="PROSITE" id="PS50026">
    <property type="entry name" value="EGF_3"/>
    <property type="match status" value="1"/>
</dbReference>
<reference evidence="3 4" key="1">
    <citation type="submission" date="2021-06" db="EMBL/GenBank/DDBJ databases">
        <title>Caerostris extrusa draft genome.</title>
        <authorList>
            <person name="Kono N."/>
            <person name="Arakawa K."/>
        </authorList>
    </citation>
    <scope>NUCLEOTIDE SEQUENCE [LARGE SCALE GENOMIC DNA]</scope>
</reference>
<dbReference type="AlphaFoldDB" id="A0AAV4QNK2"/>
<dbReference type="Proteomes" id="UP001054945">
    <property type="component" value="Unassembled WGS sequence"/>
</dbReference>
<evidence type="ECO:0000313" key="3">
    <source>
        <dbReference type="EMBL" id="GIY09782.1"/>
    </source>
</evidence>
<gene>
    <name evidence="3" type="primary">N_9</name>
    <name evidence="3" type="ORF">CEXT_539211</name>
</gene>
<comment type="caution">
    <text evidence="3">The sequence shown here is derived from an EMBL/GenBank/DDBJ whole genome shotgun (WGS) entry which is preliminary data.</text>
</comment>
<dbReference type="InterPro" id="IPR000742">
    <property type="entry name" value="EGF"/>
</dbReference>
<keyword evidence="4" id="KW-1185">Reference proteome</keyword>
<evidence type="ECO:0000256" key="1">
    <source>
        <dbReference type="PROSITE-ProRule" id="PRU00076"/>
    </source>
</evidence>
<evidence type="ECO:0000259" key="2">
    <source>
        <dbReference type="PROSITE" id="PS50026"/>
    </source>
</evidence>
<accession>A0AAV4QNK2</accession>
<feature type="non-terminal residue" evidence="3">
    <location>
        <position position="1"/>
    </location>
</feature>
<dbReference type="SUPFAM" id="SSF57196">
    <property type="entry name" value="EGF/Laminin"/>
    <property type="match status" value="1"/>
</dbReference>
<comment type="caution">
    <text evidence="1">Lacks conserved residue(s) required for the propagation of feature annotation.</text>
</comment>
<dbReference type="Gene3D" id="2.10.25.10">
    <property type="entry name" value="Laminin"/>
    <property type="match status" value="1"/>
</dbReference>
<dbReference type="EMBL" id="BPLR01006425">
    <property type="protein sequence ID" value="GIY09782.1"/>
    <property type="molecule type" value="Genomic_DNA"/>
</dbReference>
<keyword evidence="1" id="KW-1015">Disulfide bond</keyword>
<proteinExistence type="predicted"/>